<comment type="caution">
    <text evidence="2">The sequence shown here is derived from an EMBL/GenBank/DDBJ whole genome shotgun (WGS) entry which is preliminary data.</text>
</comment>
<accession>A0A6A6MUB9</accession>
<dbReference type="EMBL" id="JAAGAX010000005">
    <property type="protein sequence ID" value="KAF2316008.1"/>
    <property type="molecule type" value="Genomic_DNA"/>
</dbReference>
<evidence type="ECO:0000313" key="3">
    <source>
        <dbReference type="Proteomes" id="UP000467840"/>
    </source>
</evidence>
<evidence type="ECO:0000313" key="2">
    <source>
        <dbReference type="EMBL" id="KAF2316008.1"/>
    </source>
</evidence>
<feature type="compositionally biased region" description="Polar residues" evidence="1">
    <location>
        <begin position="122"/>
        <end position="137"/>
    </location>
</feature>
<evidence type="ECO:0000256" key="1">
    <source>
        <dbReference type="SAM" id="MobiDB-lite"/>
    </source>
</evidence>
<dbReference type="AlphaFoldDB" id="A0A6A6MUB9"/>
<dbReference type="Proteomes" id="UP000467840">
    <property type="component" value="Chromosome 15"/>
</dbReference>
<proteinExistence type="predicted"/>
<organism evidence="2 3">
    <name type="scientific">Hevea brasiliensis</name>
    <name type="common">Para rubber tree</name>
    <name type="synonym">Siphonia brasiliensis</name>
    <dbReference type="NCBI Taxonomy" id="3981"/>
    <lineage>
        <taxon>Eukaryota</taxon>
        <taxon>Viridiplantae</taxon>
        <taxon>Streptophyta</taxon>
        <taxon>Embryophyta</taxon>
        <taxon>Tracheophyta</taxon>
        <taxon>Spermatophyta</taxon>
        <taxon>Magnoliopsida</taxon>
        <taxon>eudicotyledons</taxon>
        <taxon>Gunneridae</taxon>
        <taxon>Pentapetalae</taxon>
        <taxon>rosids</taxon>
        <taxon>fabids</taxon>
        <taxon>Malpighiales</taxon>
        <taxon>Euphorbiaceae</taxon>
        <taxon>Crotonoideae</taxon>
        <taxon>Micrandreae</taxon>
        <taxon>Hevea</taxon>
    </lineage>
</organism>
<feature type="region of interest" description="Disordered" evidence="1">
    <location>
        <begin position="120"/>
        <end position="152"/>
    </location>
</feature>
<keyword evidence="3" id="KW-1185">Reference proteome</keyword>
<sequence>MTTCFLGNSRIGNMDGDVNEHGGIETRDGVVEYVNEGHMCYYFVSDILKGTYVDFCPNENINEFCYLNISNGDAKEVKVDVGTSDRTIIRVQNTENEERDLNDLDYDMEERDKDVQEVLNKVNDSNNEANIASTKGTNMGRPMGNEQNEVKS</sequence>
<name>A0A6A6MUB9_HEVBR</name>
<protein>
    <submittedName>
        <fullName evidence="2">Uncharacterized protein</fullName>
    </submittedName>
</protein>
<gene>
    <name evidence="2" type="ORF">GH714_040803</name>
</gene>
<reference evidence="2 3" key="1">
    <citation type="journal article" date="2020" name="Mol. Plant">
        <title>The Chromosome-Based Rubber Tree Genome Provides New Insights into Spurge Genome Evolution and Rubber Biosynthesis.</title>
        <authorList>
            <person name="Liu J."/>
            <person name="Shi C."/>
            <person name="Shi C.C."/>
            <person name="Li W."/>
            <person name="Zhang Q.J."/>
            <person name="Zhang Y."/>
            <person name="Li K."/>
            <person name="Lu H.F."/>
            <person name="Shi C."/>
            <person name="Zhu S.T."/>
            <person name="Xiao Z.Y."/>
            <person name="Nan H."/>
            <person name="Yue Y."/>
            <person name="Zhu X.G."/>
            <person name="Wu Y."/>
            <person name="Hong X.N."/>
            <person name="Fan G.Y."/>
            <person name="Tong Y."/>
            <person name="Zhang D."/>
            <person name="Mao C.L."/>
            <person name="Liu Y.L."/>
            <person name="Hao S.J."/>
            <person name="Liu W.Q."/>
            <person name="Lv M.Q."/>
            <person name="Zhang H.B."/>
            <person name="Liu Y."/>
            <person name="Hu-Tang G.R."/>
            <person name="Wang J.P."/>
            <person name="Wang J.H."/>
            <person name="Sun Y.H."/>
            <person name="Ni S.B."/>
            <person name="Chen W.B."/>
            <person name="Zhang X.C."/>
            <person name="Jiao Y.N."/>
            <person name="Eichler E.E."/>
            <person name="Li G.H."/>
            <person name="Liu X."/>
            <person name="Gao L.Z."/>
        </authorList>
    </citation>
    <scope>NUCLEOTIDE SEQUENCE [LARGE SCALE GENOMIC DNA]</scope>
    <source>
        <strain evidence="3">cv. GT1</strain>
        <tissue evidence="2">Leaf</tissue>
    </source>
</reference>